<proteinExistence type="predicted"/>
<dbReference type="InterPro" id="IPR004244">
    <property type="entry name" value="Transposase_22"/>
</dbReference>
<dbReference type="Gene3D" id="3.30.70.1820">
    <property type="entry name" value="L1 transposable element, RRM domain"/>
    <property type="match status" value="1"/>
</dbReference>
<sequence>MEGFNHLTEEVEKRLHSQEQSHLELVDTVKMLQRQVNQQGEKLADAEDRSRRNNLRIRGIPDNIDVVELANYAQKMLKAVKPVVSNSDLLLDRIHRLPKPSNAPAAEPKDVKVRFQYYHIKEEFLSAVCTTGVSGDYNEIKVFKDFSAHTMRRHREFQSFTAELRAFPH</sequence>
<evidence type="ECO:0000313" key="1">
    <source>
        <dbReference type="EMBL" id="CAH2316605.1"/>
    </source>
</evidence>
<dbReference type="AlphaFoldDB" id="A0AAD1T2F8"/>
<name>A0AAD1T2F8_PELCU</name>
<organism evidence="1 2">
    <name type="scientific">Pelobates cultripes</name>
    <name type="common">Western spadefoot toad</name>
    <dbReference type="NCBI Taxonomy" id="61616"/>
    <lineage>
        <taxon>Eukaryota</taxon>
        <taxon>Metazoa</taxon>
        <taxon>Chordata</taxon>
        <taxon>Craniata</taxon>
        <taxon>Vertebrata</taxon>
        <taxon>Euteleostomi</taxon>
        <taxon>Amphibia</taxon>
        <taxon>Batrachia</taxon>
        <taxon>Anura</taxon>
        <taxon>Pelobatoidea</taxon>
        <taxon>Pelobatidae</taxon>
        <taxon>Pelobates</taxon>
    </lineage>
</organism>
<dbReference type="Proteomes" id="UP001295444">
    <property type="component" value="Chromosome 09"/>
</dbReference>
<protein>
    <submittedName>
        <fullName evidence="1">Uncharacterized protein</fullName>
    </submittedName>
</protein>
<reference evidence="1" key="1">
    <citation type="submission" date="2022-03" db="EMBL/GenBank/DDBJ databases">
        <authorList>
            <person name="Alioto T."/>
            <person name="Alioto T."/>
            <person name="Gomez Garrido J."/>
        </authorList>
    </citation>
    <scope>NUCLEOTIDE SEQUENCE</scope>
</reference>
<keyword evidence="2" id="KW-1185">Reference proteome</keyword>
<dbReference type="EMBL" id="OW240920">
    <property type="protein sequence ID" value="CAH2316605.1"/>
    <property type="molecule type" value="Genomic_DNA"/>
</dbReference>
<dbReference type="PANTHER" id="PTHR11505">
    <property type="entry name" value="L1 TRANSPOSABLE ELEMENT-RELATED"/>
    <property type="match status" value="1"/>
</dbReference>
<evidence type="ECO:0000313" key="2">
    <source>
        <dbReference type="Proteomes" id="UP001295444"/>
    </source>
</evidence>
<gene>
    <name evidence="1" type="ORF">PECUL_23A043002</name>
</gene>
<accession>A0AAD1T2F8</accession>